<dbReference type="Proteomes" id="UP000249700">
    <property type="component" value="Unassembled WGS sequence"/>
</dbReference>
<name>A0A328XK85_9GAMM</name>
<evidence type="ECO:0000313" key="5">
    <source>
        <dbReference type="EMBL" id="RAR59101.1"/>
    </source>
</evidence>
<accession>A0A328XK85</accession>
<comment type="caution">
    <text evidence="5">The sequence shown here is derived from an EMBL/GenBank/DDBJ whole genome shotgun (WGS) entry which is preliminary data.</text>
</comment>
<dbReference type="InterPro" id="IPR001173">
    <property type="entry name" value="Glyco_trans_2-like"/>
</dbReference>
<organism evidence="5 6">
    <name type="scientific">Onishia taeanensis</name>
    <dbReference type="NCBI Taxonomy" id="284577"/>
    <lineage>
        <taxon>Bacteria</taxon>
        <taxon>Pseudomonadati</taxon>
        <taxon>Pseudomonadota</taxon>
        <taxon>Gammaproteobacteria</taxon>
        <taxon>Oceanospirillales</taxon>
        <taxon>Halomonadaceae</taxon>
        <taxon>Onishia</taxon>
    </lineage>
</organism>
<dbReference type="OrthoDB" id="9801954at2"/>
<dbReference type="GO" id="GO:0016757">
    <property type="term" value="F:glycosyltransferase activity"/>
    <property type="evidence" value="ECO:0007669"/>
    <property type="project" value="UniProtKB-KW"/>
</dbReference>
<sequence length="269" mass="30835">MDDVRTPLVSFYMTVRNGFPFLPKAIESIKNQTYLNWEAVIVDDGSSDDSVKYLREVERQDSRFRIIATEGVGRGKALNMAIENARGVYVANLDADDLAHPQRIDIQVSILIATGALFLYSDAEFVYDDGVADWTPISGPFNNHLDDVSMELMKRNPVSHISVISQRKSILEVGGYSQTRKSQLDYELWFRLVKHGIKLQKMGYTLVAKRIHTGQSFENKRRMKYLFSSTALQNKIITEMQGGIRYRIYPALRLLYGLLPQKLRVHIRQ</sequence>
<evidence type="ECO:0000313" key="6">
    <source>
        <dbReference type="Proteomes" id="UP000249700"/>
    </source>
</evidence>
<reference evidence="5 6" key="1">
    <citation type="submission" date="2018-06" db="EMBL/GenBank/DDBJ databases">
        <title>Comparative analysis of microorganisms from saline springs in Andes Mountain Range, Colombia.</title>
        <authorList>
            <person name="Rubin E."/>
        </authorList>
    </citation>
    <scope>NUCLEOTIDE SEQUENCE [LARGE SCALE GENOMIC DNA]</scope>
    <source>
        <strain evidence="5 6">USBA-857</strain>
    </source>
</reference>
<dbReference type="InterPro" id="IPR050834">
    <property type="entry name" value="Glycosyltransf_2"/>
</dbReference>
<protein>
    <submittedName>
        <fullName evidence="5">Glycosyltransferase involved in cell wall biosynthesis</fullName>
    </submittedName>
</protein>
<gene>
    <name evidence="5" type="ORF">BCL93_110134</name>
</gene>
<dbReference type="PANTHER" id="PTHR43685:SF5">
    <property type="entry name" value="GLYCOSYLTRANSFERASE EPSE-RELATED"/>
    <property type="match status" value="1"/>
</dbReference>
<keyword evidence="3 5" id="KW-0808">Transferase</keyword>
<dbReference type="RefSeq" id="WP_112055867.1">
    <property type="nucleotide sequence ID" value="NZ_QLSX01000010.1"/>
</dbReference>
<proteinExistence type="inferred from homology"/>
<dbReference type="AlphaFoldDB" id="A0A328XK85"/>
<evidence type="ECO:0000256" key="1">
    <source>
        <dbReference type="ARBA" id="ARBA00006739"/>
    </source>
</evidence>
<comment type="similarity">
    <text evidence="1">Belongs to the glycosyltransferase 2 family.</text>
</comment>
<evidence type="ECO:0000256" key="2">
    <source>
        <dbReference type="ARBA" id="ARBA00022676"/>
    </source>
</evidence>
<dbReference type="EMBL" id="QLSX01000010">
    <property type="protein sequence ID" value="RAR59101.1"/>
    <property type="molecule type" value="Genomic_DNA"/>
</dbReference>
<dbReference type="Pfam" id="PF00535">
    <property type="entry name" value="Glycos_transf_2"/>
    <property type="match status" value="1"/>
</dbReference>
<evidence type="ECO:0000256" key="3">
    <source>
        <dbReference type="ARBA" id="ARBA00022679"/>
    </source>
</evidence>
<dbReference type="PANTHER" id="PTHR43685">
    <property type="entry name" value="GLYCOSYLTRANSFERASE"/>
    <property type="match status" value="1"/>
</dbReference>
<keyword evidence="2" id="KW-0328">Glycosyltransferase</keyword>
<dbReference type="InterPro" id="IPR029044">
    <property type="entry name" value="Nucleotide-diphossugar_trans"/>
</dbReference>
<dbReference type="SUPFAM" id="SSF53448">
    <property type="entry name" value="Nucleotide-diphospho-sugar transferases"/>
    <property type="match status" value="1"/>
</dbReference>
<dbReference type="Gene3D" id="3.90.550.10">
    <property type="entry name" value="Spore Coat Polysaccharide Biosynthesis Protein SpsA, Chain A"/>
    <property type="match status" value="1"/>
</dbReference>
<feature type="domain" description="Glycosyltransferase 2-like" evidence="4">
    <location>
        <begin position="10"/>
        <end position="136"/>
    </location>
</feature>
<evidence type="ECO:0000259" key="4">
    <source>
        <dbReference type="Pfam" id="PF00535"/>
    </source>
</evidence>